<evidence type="ECO:0000313" key="5">
    <source>
        <dbReference type="EMBL" id="OGH60538.1"/>
    </source>
</evidence>
<sequence length="182" mass="20366">MTRAHLESLLFVSAKPFSIRSLAKLLQSTESQVEEWLAELTDEYASAERGVRVVQNGSDVQLFSAPETRALVEEFLKEEITGELTRPQLETLTIIAYRGPISKPDIEQIRGINCTLILRNLEWRGLIQESSLSTQEIPAYEVTLDFIRYLGISAIDQLPHYESLNVCEISSPSSPSPQSLAS</sequence>
<dbReference type="EMBL" id="MFPV01000056">
    <property type="protein sequence ID" value="OGH60538.1"/>
    <property type="molecule type" value="Genomic_DNA"/>
</dbReference>
<organism evidence="5 6">
    <name type="scientific">Candidatus Magasanikbacteria bacterium RIFCSPHIGHO2_01_FULL_50_8</name>
    <dbReference type="NCBI Taxonomy" id="1798674"/>
    <lineage>
        <taxon>Bacteria</taxon>
        <taxon>Candidatus Magasanikiibacteriota</taxon>
    </lineage>
</organism>
<dbReference type="SUPFAM" id="SSF46785">
    <property type="entry name" value="Winged helix' DNA-binding domain"/>
    <property type="match status" value="2"/>
</dbReference>
<dbReference type="NCBIfam" id="TIGR00281">
    <property type="entry name" value="SMC-Scp complex subunit ScpB"/>
    <property type="match status" value="1"/>
</dbReference>
<dbReference type="InterPro" id="IPR005234">
    <property type="entry name" value="ScpB_csome_segregation"/>
</dbReference>
<name>A0A1F6LMC3_9BACT</name>
<proteinExistence type="predicted"/>
<accession>A0A1F6LMC3</accession>
<keyword evidence="3" id="KW-0159">Chromosome partition</keyword>
<keyword evidence="1" id="KW-0963">Cytoplasm</keyword>
<dbReference type="PANTHER" id="PTHR34298">
    <property type="entry name" value="SEGREGATION AND CONDENSATION PROTEIN B"/>
    <property type="match status" value="1"/>
</dbReference>
<evidence type="ECO:0000256" key="3">
    <source>
        <dbReference type="ARBA" id="ARBA00022829"/>
    </source>
</evidence>
<comment type="caution">
    <text evidence="5">The sequence shown here is derived from an EMBL/GenBank/DDBJ whole genome shotgun (WGS) entry which is preliminary data.</text>
</comment>
<dbReference type="Pfam" id="PF04079">
    <property type="entry name" value="SMC_ScpB"/>
    <property type="match status" value="1"/>
</dbReference>
<dbReference type="InterPro" id="IPR036390">
    <property type="entry name" value="WH_DNA-bd_sf"/>
</dbReference>
<dbReference type="GO" id="GO:0051301">
    <property type="term" value="P:cell division"/>
    <property type="evidence" value="ECO:0007669"/>
    <property type="project" value="UniProtKB-KW"/>
</dbReference>
<protein>
    <submittedName>
        <fullName evidence="5">SMC-Scp complex subunit ScpB</fullName>
    </submittedName>
</protein>
<evidence type="ECO:0000256" key="2">
    <source>
        <dbReference type="ARBA" id="ARBA00022618"/>
    </source>
</evidence>
<evidence type="ECO:0000313" key="6">
    <source>
        <dbReference type="Proteomes" id="UP000176329"/>
    </source>
</evidence>
<reference evidence="5 6" key="1">
    <citation type="journal article" date="2016" name="Nat. Commun.">
        <title>Thousands of microbial genomes shed light on interconnected biogeochemical processes in an aquifer system.</title>
        <authorList>
            <person name="Anantharaman K."/>
            <person name="Brown C.T."/>
            <person name="Hug L.A."/>
            <person name="Sharon I."/>
            <person name="Castelle C.J."/>
            <person name="Probst A.J."/>
            <person name="Thomas B.C."/>
            <person name="Singh A."/>
            <person name="Wilkins M.J."/>
            <person name="Karaoz U."/>
            <person name="Brodie E.L."/>
            <person name="Williams K.H."/>
            <person name="Hubbard S.S."/>
            <person name="Banfield J.F."/>
        </authorList>
    </citation>
    <scope>NUCLEOTIDE SEQUENCE [LARGE SCALE GENOMIC DNA]</scope>
</reference>
<dbReference type="PANTHER" id="PTHR34298:SF2">
    <property type="entry name" value="SEGREGATION AND CONDENSATION PROTEIN B"/>
    <property type="match status" value="1"/>
</dbReference>
<gene>
    <name evidence="5" type="ORF">A2848_03200</name>
</gene>
<evidence type="ECO:0000256" key="1">
    <source>
        <dbReference type="ARBA" id="ARBA00022490"/>
    </source>
</evidence>
<dbReference type="InterPro" id="IPR036388">
    <property type="entry name" value="WH-like_DNA-bd_sf"/>
</dbReference>
<dbReference type="Gene3D" id="1.10.10.10">
    <property type="entry name" value="Winged helix-like DNA-binding domain superfamily/Winged helix DNA-binding domain"/>
    <property type="match status" value="2"/>
</dbReference>
<dbReference type="AlphaFoldDB" id="A0A1F6LMC3"/>
<dbReference type="Proteomes" id="UP000176329">
    <property type="component" value="Unassembled WGS sequence"/>
</dbReference>
<dbReference type="GO" id="GO:0051304">
    <property type="term" value="P:chromosome separation"/>
    <property type="evidence" value="ECO:0007669"/>
    <property type="project" value="InterPro"/>
</dbReference>
<keyword evidence="4" id="KW-0131">Cell cycle</keyword>
<keyword evidence="2" id="KW-0132">Cell division</keyword>
<evidence type="ECO:0000256" key="4">
    <source>
        <dbReference type="ARBA" id="ARBA00023306"/>
    </source>
</evidence>